<feature type="region of interest" description="Disordered" evidence="10">
    <location>
        <begin position="559"/>
        <end position="602"/>
    </location>
</feature>
<protein>
    <recommendedName>
        <fullName evidence="4">Cilia- and flagella-associated protein 36</fullName>
    </recommendedName>
    <alternativeName>
        <fullName evidence="9">Coiled-coil domain-containing protein 104</fullName>
    </alternativeName>
</protein>
<accession>A0A485KVQ3</accession>
<dbReference type="SUPFAM" id="SSF51045">
    <property type="entry name" value="WW domain"/>
    <property type="match status" value="1"/>
</dbReference>
<evidence type="ECO:0000256" key="3">
    <source>
        <dbReference type="ARBA" id="ARBA00007460"/>
    </source>
</evidence>
<dbReference type="GO" id="GO:0097546">
    <property type="term" value="C:ciliary base"/>
    <property type="evidence" value="ECO:0007669"/>
    <property type="project" value="TreeGrafter"/>
</dbReference>
<keyword evidence="5" id="KW-0963">Cytoplasm</keyword>
<dbReference type="Gene3D" id="1.20.1520.10">
    <property type="entry name" value="ADP-ribosylation factor-like 2-binding protein, domain"/>
    <property type="match status" value="1"/>
</dbReference>
<dbReference type="InterPro" id="IPR001202">
    <property type="entry name" value="WW_dom"/>
</dbReference>
<dbReference type="EMBL" id="VJMH01005352">
    <property type="protein sequence ID" value="KAF0696963.1"/>
    <property type="molecule type" value="Genomic_DNA"/>
</dbReference>
<evidence type="ECO:0000256" key="6">
    <source>
        <dbReference type="ARBA" id="ARBA00023054"/>
    </source>
</evidence>
<dbReference type="PROSITE" id="PS01159">
    <property type="entry name" value="WW_DOMAIN_1"/>
    <property type="match status" value="1"/>
</dbReference>
<dbReference type="EMBL" id="CAADRA010005373">
    <property type="protein sequence ID" value="VFT89175.1"/>
    <property type="molecule type" value="Genomic_DNA"/>
</dbReference>
<dbReference type="InterPro" id="IPR036020">
    <property type="entry name" value="WW_dom_sf"/>
</dbReference>
<evidence type="ECO:0000256" key="7">
    <source>
        <dbReference type="ARBA" id="ARBA00023069"/>
    </source>
</evidence>
<keyword evidence="14" id="KW-1185">Reference proteome</keyword>
<comment type="similarity">
    <text evidence="3">Belongs to the CFAP36 family.</text>
</comment>
<comment type="subcellular location">
    <subcellularLocation>
        <location evidence="1">Cell projection</location>
        <location evidence="1">Cilium</location>
    </subcellularLocation>
    <subcellularLocation>
        <location evidence="2">Cytoplasm</location>
    </subcellularLocation>
</comment>
<gene>
    <name evidence="13" type="primary">Aste57867_12323</name>
    <name evidence="12" type="ORF">As57867_012277</name>
    <name evidence="13" type="ORF">ASTE57867_12323</name>
</gene>
<name>A0A485KVQ3_9STRA</name>
<dbReference type="InterPro" id="IPR038888">
    <property type="entry name" value="CFAP36"/>
</dbReference>
<keyword evidence="6" id="KW-0175">Coiled coil</keyword>
<dbReference type="Proteomes" id="UP000332933">
    <property type="component" value="Unassembled WGS sequence"/>
</dbReference>
<feature type="domain" description="WW" evidence="11">
    <location>
        <begin position="415"/>
        <end position="449"/>
    </location>
</feature>
<dbReference type="PANTHER" id="PTHR21532">
    <property type="entry name" value="PHOSPHODIESTERASE HL"/>
    <property type="match status" value="1"/>
</dbReference>
<organism evidence="13 14">
    <name type="scientific">Aphanomyces stellatus</name>
    <dbReference type="NCBI Taxonomy" id="120398"/>
    <lineage>
        <taxon>Eukaryota</taxon>
        <taxon>Sar</taxon>
        <taxon>Stramenopiles</taxon>
        <taxon>Oomycota</taxon>
        <taxon>Saprolegniomycetes</taxon>
        <taxon>Saprolegniales</taxon>
        <taxon>Verrucalvaceae</taxon>
        <taxon>Aphanomyces</taxon>
    </lineage>
</organism>
<dbReference type="Pfam" id="PF00397">
    <property type="entry name" value="WW"/>
    <property type="match status" value="1"/>
</dbReference>
<dbReference type="Pfam" id="PF11527">
    <property type="entry name" value="ARL2_Bind_BART"/>
    <property type="match status" value="1"/>
</dbReference>
<dbReference type="PROSITE" id="PS50020">
    <property type="entry name" value="WW_DOMAIN_2"/>
    <property type="match status" value="1"/>
</dbReference>
<dbReference type="OrthoDB" id="191651at2759"/>
<sequence>MSDFLLDAVAQFLKGDQWLEPVNAFMSTHKLAFVGISGPQEGYTLQHNAIFLEFKDMAERLLEGIIQDLGCDAAAFVAALEEAVTNEAGGPKEEETQALVKTLLAYDDFHGFCTLMQNYIEWNAVPSMPPDDNAAREDDGDHSGYPFDPKTYFASNEWILQEVVAQSLLEAQETGELAADDAAYLSWATAIMDMKAYYAAELEGGSATPLSDAVQVDDQVNPMASKVKELQMNLMRERLKVDLLVAQRISERNAGMRLQMSALCSRSFNDAAAADDYYYDQQAAMTVEEELCALCNRMEEVQTELKAVKKRCLAFKSISSQHMDEMYTLRLSVSFLLPMLLRSYLFLKEKIHFKYDLAQCDAEIAEFIFSRISTQDSPIVPDLLQWLLLESEAHEAQVEIQTRSFASPRAEAKEDNVYDRWVQQWSDEEKAYYYTNAVTGVSQWEPPLSKDGEPILGYWGDDNEWHPYAFLTPGEQRDAAAESKDTLCQGYDSGTLPPVWVPSPELKEIGSALESTTARDFSIADMSMLDVESTLKKVLLEHADESKKLEVALQVEHARQTQEIQRRKAQRRKERKMKKAAAAVADDKAGAKETPPQPLVAPPPPVELSGLSGLSGCQINICLPEGGKFDLRTLLSEADDRVRRERRGDGTKETSTAPVSSLNATSLRYLAEKIAPTSKLIEIEEI</sequence>
<evidence type="ECO:0000256" key="2">
    <source>
        <dbReference type="ARBA" id="ARBA00004496"/>
    </source>
</evidence>
<keyword evidence="7" id="KW-0969">Cilium</keyword>
<feature type="compositionally biased region" description="Basic residues" evidence="10">
    <location>
        <begin position="567"/>
        <end position="579"/>
    </location>
</feature>
<evidence type="ECO:0000313" key="12">
    <source>
        <dbReference type="EMBL" id="KAF0696963.1"/>
    </source>
</evidence>
<evidence type="ECO:0000256" key="1">
    <source>
        <dbReference type="ARBA" id="ARBA00004138"/>
    </source>
</evidence>
<reference evidence="12" key="2">
    <citation type="submission" date="2019-06" db="EMBL/GenBank/DDBJ databases">
        <title>Genomics analysis of Aphanomyces spp. identifies a new class of oomycete effector associated with host adaptation.</title>
        <authorList>
            <person name="Gaulin E."/>
        </authorList>
    </citation>
    <scope>NUCLEOTIDE SEQUENCE</scope>
    <source>
        <strain evidence="12">CBS 578.67</strain>
    </source>
</reference>
<evidence type="ECO:0000313" key="13">
    <source>
        <dbReference type="EMBL" id="VFT89175.1"/>
    </source>
</evidence>
<reference evidence="13 14" key="1">
    <citation type="submission" date="2019-03" db="EMBL/GenBank/DDBJ databases">
        <authorList>
            <person name="Gaulin E."/>
            <person name="Dumas B."/>
        </authorList>
    </citation>
    <scope>NUCLEOTIDE SEQUENCE [LARGE SCALE GENOMIC DNA]</scope>
    <source>
        <strain evidence="13">CBS 568.67</strain>
    </source>
</reference>
<dbReference type="InterPro" id="IPR042541">
    <property type="entry name" value="BART_sf"/>
</dbReference>
<evidence type="ECO:0000256" key="10">
    <source>
        <dbReference type="SAM" id="MobiDB-lite"/>
    </source>
</evidence>
<dbReference type="AlphaFoldDB" id="A0A485KVQ3"/>
<evidence type="ECO:0000313" key="14">
    <source>
        <dbReference type="Proteomes" id="UP000332933"/>
    </source>
</evidence>
<keyword evidence="8" id="KW-0966">Cell projection</keyword>
<evidence type="ECO:0000256" key="5">
    <source>
        <dbReference type="ARBA" id="ARBA00022490"/>
    </source>
</evidence>
<dbReference type="CDD" id="cd00201">
    <property type="entry name" value="WW"/>
    <property type="match status" value="1"/>
</dbReference>
<proteinExistence type="inferred from homology"/>
<dbReference type="PANTHER" id="PTHR21532:SF0">
    <property type="entry name" value="CILIA- AND FLAGELLA-ASSOCIATED PROTEIN 36"/>
    <property type="match status" value="1"/>
</dbReference>
<evidence type="ECO:0000256" key="4">
    <source>
        <dbReference type="ARBA" id="ARBA00021815"/>
    </source>
</evidence>
<evidence type="ECO:0000256" key="9">
    <source>
        <dbReference type="ARBA" id="ARBA00031593"/>
    </source>
</evidence>
<dbReference type="InterPro" id="IPR023379">
    <property type="entry name" value="BART_dom"/>
</dbReference>
<evidence type="ECO:0000256" key="8">
    <source>
        <dbReference type="ARBA" id="ARBA00023273"/>
    </source>
</evidence>
<dbReference type="Gene3D" id="2.20.70.10">
    <property type="match status" value="1"/>
</dbReference>
<evidence type="ECO:0000259" key="11">
    <source>
        <dbReference type="PROSITE" id="PS50020"/>
    </source>
</evidence>
<dbReference type="GO" id="GO:0005930">
    <property type="term" value="C:axoneme"/>
    <property type="evidence" value="ECO:0007669"/>
    <property type="project" value="TreeGrafter"/>
</dbReference>